<reference evidence="6" key="1">
    <citation type="submission" date="2022-11" db="EMBL/GenBank/DDBJ databases">
        <title>Draft genome sequence of Sellimonas catena strain 18CBH55.</title>
        <authorList>
            <person name="Atsushi H."/>
            <person name="Moriya O."/>
            <person name="Mitsuo S."/>
        </authorList>
    </citation>
    <scope>NUCLEOTIDE SEQUENCE</scope>
    <source>
        <strain evidence="6">18CBH55</strain>
    </source>
</reference>
<dbReference type="Pfam" id="PF02742">
    <property type="entry name" value="Fe_dep_repr_C"/>
    <property type="match status" value="1"/>
</dbReference>
<dbReference type="Proteomes" id="UP001145094">
    <property type="component" value="Unassembled WGS sequence"/>
</dbReference>
<reference evidence="6" key="3">
    <citation type="journal article" date="2023" name="Int. J. Syst. Evol. Microbiol.">
        <title>Sellimonas catena sp. nov., isolated from human faeces.</title>
        <authorList>
            <person name="Hisatomi A."/>
            <person name="Ohkuma M."/>
            <person name="Sakamoto M."/>
        </authorList>
    </citation>
    <scope>NUCLEOTIDE SEQUENCE</scope>
    <source>
        <strain evidence="6">18CBH55</strain>
    </source>
</reference>
<evidence type="ECO:0000256" key="3">
    <source>
        <dbReference type="ARBA" id="ARBA00023125"/>
    </source>
</evidence>
<dbReference type="InterPro" id="IPR022689">
    <property type="entry name" value="Iron_dep_repressor"/>
</dbReference>
<comment type="caution">
    <text evidence="6">The sequence shown here is derived from an EMBL/GenBank/DDBJ whole genome shotgun (WGS) entry which is preliminary data.</text>
</comment>
<dbReference type="Gene3D" id="1.10.60.10">
    <property type="entry name" value="Iron dependent repressor, metal binding and dimerisation domain"/>
    <property type="match status" value="1"/>
</dbReference>
<accession>A0A9W6FHF5</accession>
<dbReference type="PANTHER" id="PTHR33238:SF7">
    <property type="entry name" value="IRON-DEPENDENT TRANSCRIPTIONAL REGULATOR"/>
    <property type="match status" value="1"/>
</dbReference>
<reference evidence="6" key="2">
    <citation type="submission" date="2022-11" db="EMBL/GenBank/DDBJ databases">
        <title>Draft genome sequence of Sellimonas catena strain 18CBH55.</title>
        <authorList>
            <person name="Hisatomi A."/>
            <person name="Ohkuma M."/>
            <person name="Sakamoto M."/>
        </authorList>
    </citation>
    <scope>NUCLEOTIDE SEQUENCE</scope>
    <source>
        <strain evidence="6">18CBH55</strain>
    </source>
</reference>
<dbReference type="PROSITE" id="PS50944">
    <property type="entry name" value="HTH_DTXR"/>
    <property type="match status" value="1"/>
</dbReference>
<evidence type="ECO:0000313" key="7">
    <source>
        <dbReference type="Proteomes" id="UP001145094"/>
    </source>
</evidence>
<dbReference type="Gene3D" id="1.10.10.10">
    <property type="entry name" value="Winged helix-like DNA-binding domain superfamily/Winged helix DNA-binding domain"/>
    <property type="match status" value="1"/>
</dbReference>
<dbReference type="InterPro" id="IPR050536">
    <property type="entry name" value="DtxR_MntR_Metal-Reg"/>
</dbReference>
<dbReference type="EMBL" id="BSCH01000030">
    <property type="protein sequence ID" value="GLG91910.1"/>
    <property type="molecule type" value="Genomic_DNA"/>
</dbReference>
<proteinExistence type="inferred from homology"/>
<feature type="domain" description="HTH dtxR-type" evidence="5">
    <location>
        <begin position="17"/>
        <end position="78"/>
    </location>
</feature>
<evidence type="ECO:0000256" key="4">
    <source>
        <dbReference type="ARBA" id="ARBA00023163"/>
    </source>
</evidence>
<evidence type="ECO:0000256" key="2">
    <source>
        <dbReference type="ARBA" id="ARBA00023015"/>
    </source>
</evidence>
<evidence type="ECO:0000313" key="6">
    <source>
        <dbReference type="EMBL" id="GLG91910.1"/>
    </source>
</evidence>
<comment type="similarity">
    <text evidence="1">Belongs to the DtxR/MntR family.</text>
</comment>
<dbReference type="InterPro" id="IPR036388">
    <property type="entry name" value="WH-like_DNA-bd_sf"/>
</dbReference>
<dbReference type="InterPro" id="IPR001367">
    <property type="entry name" value="Fe_dep_repressor"/>
</dbReference>
<dbReference type="InterPro" id="IPR036390">
    <property type="entry name" value="WH_DNA-bd_sf"/>
</dbReference>
<keyword evidence="4" id="KW-0804">Transcription</keyword>
<dbReference type="SUPFAM" id="SSF46785">
    <property type="entry name" value="Winged helix' DNA-binding domain"/>
    <property type="match status" value="1"/>
</dbReference>
<organism evidence="6 7">
    <name type="scientific">Sellimonas catena</name>
    <dbReference type="NCBI Taxonomy" id="2994035"/>
    <lineage>
        <taxon>Bacteria</taxon>
        <taxon>Bacillati</taxon>
        <taxon>Bacillota</taxon>
        <taxon>Clostridia</taxon>
        <taxon>Lachnospirales</taxon>
        <taxon>Lachnospiraceae</taxon>
        <taxon>Sellimonas</taxon>
    </lineage>
</organism>
<dbReference type="SMART" id="SM00529">
    <property type="entry name" value="HTH_DTXR"/>
    <property type="match status" value="1"/>
</dbReference>
<sequence>MQKKQEQERKEFMKPVITPSGEDYLETILVLQKKLGMVRSVDVARHMEVSKPSVCHAVAILRDGGFLTMDEDHFLHLTDVGREVAEKIYERHCFFTEQLIAAGVDPRTAEADACRIEHIISDESFSRLKEAAEQEQT</sequence>
<dbReference type="Pfam" id="PF01325">
    <property type="entry name" value="Fe_dep_repress"/>
    <property type="match status" value="1"/>
</dbReference>
<dbReference type="InterPro" id="IPR022687">
    <property type="entry name" value="HTH_DTXR"/>
</dbReference>
<dbReference type="GO" id="GO:0046983">
    <property type="term" value="F:protein dimerization activity"/>
    <property type="evidence" value="ECO:0007669"/>
    <property type="project" value="InterPro"/>
</dbReference>
<name>A0A9W6FHF5_9FIRM</name>
<evidence type="ECO:0000256" key="1">
    <source>
        <dbReference type="ARBA" id="ARBA00007871"/>
    </source>
</evidence>
<protein>
    <submittedName>
        <fullName evidence="6">DtxR family transcriptional regulator</fullName>
    </submittedName>
</protein>
<dbReference type="AlphaFoldDB" id="A0A9W6FHF5"/>
<keyword evidence="3" id="KW-0238">DNA-binding</keyword>
<dbReference type="GO" id="GO:0003677">
    <property type="term" value="F:DNA binding"/>
    <property type="evidence" value="ECO:0007669"/>
    <property type="project" value="UniProtKB-KW"/>
</dbReference>
<dbReference type="InterPro" id="IPR036421">
    <property type="entry name" value="Fe_dep_repressor_sf"/>
</dbReference>
<keyword evidence="2" id="KW-0805">Transcription regulation</keyword>
<dbReference type="PANTHER" id="PTHR33238">
    <property type="entry name" value="IRON (METAL) DEPENDENT REPRESSOR, DTXR FAMILY"/>
    <property type="match status" value="1"/>
</dbReference>
<evidence type="ECO:0000259" key="5">
    <source>
        <dbReference type="PROSITE" id="PS50944"/>
    </source>
</evidence>
<gene>
    <name evidence="6" type="ORF">Selli2_33370</name>
</gene>
<dbReference type="SUPFAM" id="SSF47979">
    <property type="entry name" value="Iron-dependent repressor protein, dimerization domain"/>
    <property type="match status" value="1"/>
</dbReference>
<dbReference type="GO" id="GO:0046914">
    <property type="term" value="F:transition metal ion binding"/>
    <property type="evidence" value="ECO:0007669"/>
    <property type="project" value="InterPro"/>
</dbReference>
<dbReference type="GO" id="GO:0003700">
    <property type="term" value="F:DNA-binding transcription factor activity"/>
    <property type="evidence" value="ECO:0007669"/>
    <property type="project" value="InterPro"/>
</dbReference>